<dbReference type="RefSeq" id="WP_052374350.1">
    <property type="nucleotide sequence ID" value="NZ_ASRX01000009.1"/>
</dbReference>
<keyword evidence="10" id="KW-1185">Reference proteome</keyword>
<dbReference type="Proteomes" id="UP000019678">
    <property type="component" value="Unassembled WGS sequence"/>
</dbReference>
<evidence type="ECO:0000256" key="6">
    <source>
        <dbReference type="ARBA" id="ARBA00020337"/>
    </source>
</evidence>
<reference evidence="9 10" key="1">
    <citation type="submission" date="2013-05" db="EMBL/GenBank/DDBJ databases">
        <title>Genome assembly of Chondromyces apiculatus DSM 436.</title>
        <authorList>
            <person name="Sharma G."/>
            <person name="Khatri I."/>
            <person name="Kaur C."/>
            <person name="Mayilraj S."/>
            <person name="Subramanian S."/>
        </authorList>
    </citation>
    <scope>NUCLEOTIDE SEQUENCE [LARGE SCALE GENOMIC DNA]</scope>
    <source>
        <strain evidence="9 10">DSM 436</strain>
    </source>
</reference>
<dbReference type="EMBL" id="ASRX01000009">
    <property type="protein sequence ID" value="EYF07543.1"/>
    <property type="molecule type" value="Genomic_DNA"/>
</dbReference>
<evidence type="ECO:0000313" key="10">
    <source>
        <dbReference type="Proteomes" id="UP000019678"/>
    </source>
</evidence>
<dbReference type="InterPro" id="IPR039104">
    <property type="entry name" value="6PGL"/>
</dbReference>
<dbReference type="GO" id="GO:0017057">
    <property type="term" value="F:6-phosphogluconolactonase activity"/>
    <property type="evidence" value="ECO:0007669"/>
    <property type="project" value="UniProtKB-UniRule"/>
</dbReference>
<evidence type="ECO:0000256" key="4">
    <source>
        <dbReference type="ARBA" id="ARBA00010662"/>
    </source>
</evidence>
<comment type="catalytic activity">
    <reaction evidence="1 7">
        <text>6-phospho-D-glucono-1,5-lactone + H2O = 6-phospho-D-gluconate + H(+)</text>
        <dbReference type="Rhea" id="RHEA:12556"/>
        <dbReference type="ChEBI" id="CHEBI:15377"/>
        <dbReference type="ChEBI" id="CHEBI:15378"/>
        <dbReference type="ChEBI" id="CHEBI:57955"/>
        <dbReference type="ChEBI" id="CHEBI:58759"/>
        <dbReference type="EC" id="3.1.1.31"/>
    </reaction>
</comment>
<dbReference type="UniPathway" id="UPA00115">
    <property type="reaction ID" value="UER00409"/>
</dbReference>
<dbReference type="eggNOG" id="COG0363">
    <property type="taxonomic scope" value="Bacteria"/>
</dbReference>
<feature type="domain" description="Glucosamine/galactosamine-6-phosphate isomerase" evidence="8">
    <location>
        <begin position="20"/>
        <end position="237"/>
    </location>
</feature>
<keyword evidence="7" id="KW-0378">Hydrolase</keyword>
<organism evidence="9 10">
    <name type="scientific">Chondromyces apiculatus DSM 436</name>
    <dbReference type="NCBI Taxonomy" id="1192034"/>
    <lineage>
        <taxon>Bacteria</taxon>
        <taxon>Pseudomonadati</taxon>
        <taxon>Myxococcota</taxon>
        <taxon>Polyangia</taxon>
        <taxon>Polyangiales</taxon>
        <taxon>Polyangiaceae</taxon>
        <taxon>Chondromyces</taxon>
    </lineage>
</organism>
<dbReference type="Pfam" id="PF01182">
    <property type="entry name" value="Glucosamine_iso"/>
    <property type="match status" value="1"/>
</dbReference>
<comment type="caution">
    <text evidence="9">The sequence shown here is derived from an EMBL/GenBank/DDBJ whole genome shotgun (WGS) entry which is preliminary data.</text>
</comment>
<sequence length="247" mass="26180">MSKTPHGPEHEETVIAKGDDELANFGAELLARAITDAVNARGIARVALSGGSTPVPAYVKLASYDLPWDVIEWFWVDERAVPPDNARSNYGAARRALALAPVPEARFHRMEGEGSDLDAAAARYEALLRAHFGVATAVAFDAMTLGIGDDGHIASLFPRTGAVAINDRLVAAIPAERTPGHEARITLTAPVLHEARFALMIVQGAQKRAPLQAARTPGATDEVPARLASGVKGHLCWLLDQTAAVTS</sequence>
<evidence type="ECO:0000256" key="1">
    <source>
        <dbReference type="ARBA" id="ARBA00000832"/>
    </source>
</evidence>
<evidence type="ECO:0000256" key="5">
    <source>
        <dbReference type="ARBA" id="ARBA00013198"/>
    </source>
</evidence>
<comment type="function">
    <text evidence="2 7">Hydrolysis of 6-phosphogluconolactone to 6-phosphogluconate.</text>
</comment>
<dbReference type="Gene3D" id="3.40.50.1360">
    <property type="match status" value="1"/>
</dbReference>
<evidence type="ECO:0000256" key="7">
    <source>
        <dbReference type="RuleBase" id="RU365095"/>
    </source>
</evidence>
<dbReference type="EC" id="3.1.1.31" evidence="5 7"/>
<dbReference type="InterPro" id="IPR005900">
    <property type="entry name" value="6-phosphogluconolactonase_DevB"/>
</dbReference>
<dbReference type="GO" id="GO:0005975">
    <property type="term" value="P:carbohydrate metabolic process"/>
    <property type="evidence" value="ECO:0007669"/>
    <property type="project" value="UniProtKB-UniRule"/>
</dbReference>
<proteinExistence type="inferred from homology"/>
<evidence type="ECO:0000256" key="2">
    <source>
        <dbReference type="ARBA" id="ARBA00002681"/>
    </source>
</evidence>
<dbReference type="STRING" id="1192034.CAP_8666"/>
<accession>A0A017TE51</accession>
<evidence type="ECO:0000256" key="3">
    <source>
        <dbReference type="ARBA" id="ARBA00004961"/>
    </source>
</evidence>
<comment type="pathway">
    <text evidence="3 7">Carbohydrate degradation; pentose phosphate pathway; D-ribulose 5-phosphate from D-glucose 6-phosphate (oxidative stage): step 2/3.</text>
</comment>
<gene>
    <name evidence="7" type="primary">pgl</name>
    <name evidence="9" type="ORF">CAP_8666</name>
</gene>
<name>A0A017TE51_9BACT</name>
<dbReference type="OrthoDB" id="9810967at2"/>
<dbReference type="InterPro" id="IPR006148">
    <property type="entry name" value="Glc/Gal-6P_isomerase"/>
</dbReference>
<dbReference type="NCBIfam" id="TIGR01198">
    <property type="entry name" value="pgl"/>
    <property type="match status" value="1"/>
</dbReference>
<dbReference type="CDD" id="cd01400">
    <property type="entry name" value="6PGL"/>
    <property type="match status" value="1"/>
</dbReference>
<dbReference type="PANTHER" id="PTHR11054">
    <property type="entry name" value="6-PHOSPHOGLUCONOLACTONASE"/>
    <property type="match status" value="1"/>
</dbReference>
<dbReference type="SUPFAM" id="SSF100950">
    <property type="entry name" value="NagB/RpiA/CoA transferase-like"/>
    <property type="match status" value="1"/>
</dbReference>
<protein>
    <recommendedName>
        <fullName evidence="6 7">6-phosphogluconolactonase</fullName>
        <shortName evidence="7">6PGL</shortName>
        <ecNumber evidence="5 7">3.1.1.31</ecNumber>
    </recommendedName>
</protein>
<evidence type="ECO:0000259" key="8">
    <source>
        <dbReference type="Pfam" id="PF01182"/>
    </source>
</evidence>
<dbReference type="InterPro" id="IPR037171">
    <property type="entry name" value="NagB/RpiA_transferase-like"/>
</dbReference>
<evidence type="ECO:0000313" key="9">
    <source>
        <dbReference type="EMBL" id="EYF07543.1"/>
    </source>
</evidence>
<dbReference type="PANTHER" id="PTHR11054:SF0">
    <property type="entry name" value="6-PHOSPHOGLUCONOLACTONASE"/>
    <property type="match status" value="1"/>
</dbReference>
<dbReference type="GO" id="GO:0006098">
    <property type="term" value="P:pentose-phosphate shunt"/>
    <property type="evidence" value="ECO:0007669"/>
    <property type="project" value="UniProtKB-UniPathway"/>
</dbReference>
<dbReference type="AlphaFoldDB" id="A0A017TE51"/>
<comment type="similarity">
    <text evidence="4 7">Belongs to the glucosamine/galactosamine-6-phosphate isomerase family. 6-phosphogluconolactonase subfamily.</text>
</comment>